<proteinExistence type="predicted"/>
<gene>
    <name evidence="1" type="ORF">Bpfe_005095</name>
</gene>
<accession>A0AAD8C4G9</accession>
<dbReference type="Proteomes" id="UP001233172">
    <property type="component" value="Unassembled WGS sequence"/>
</dbReference>
<dbReference type="AlphaFoldDB" id="A0AAD8C4G9"/>
<evidence type="ECO:0000313" key="1">
    <source>
        <dbReference type="EMBL" id="KAK0065662.1"/>
    </source>
</evidence>
<name>A0AAD8C4G9_BIOPF</name>
<reference evidence="1" key="2">
    <citation type="submission" date="2023-04" db="EMBL/GenBank/DDBJ databases">
        <authorList>
            <person name="Bu L."/>
            <person name="Lu L."/>
            <person name="Laidemitt M.R."/>
            <person name="Zhang S.M."/>
            <person name="Mutuku M."/>
            <person name="Mkoji G."/>
            <person name="Steinauer M."/>
            <person name="Loker E.S."/>
        </authorList>
    </citation>
    <scope>NUCLEOTIDE SEQUENCE</scope>
    <source>
        <strain evidence="1">KasaAsao</strain>
        <tissue evidence="1">Whole Snail</tissue>
    </source>
</reference>
<protein>
    <submittedName>
        <fullName evidence="1">Uncharacterized protein</fullName>
    </submittedName>
</protein>
<organism evidence="1 2">
    <name type="scientific">Biomphalaria pfeifferi</name>
    <name type="common">Bloodfluke planorb</name>
    <name type="synonym">Freshwater snail</name>
    <dbReference type="NCBI Taxonomy" id="112525"/>
    <lineage>
        <taxon>Eukaryota</taxon>
        <taxon>Metazoa</taxon>
        <taxon>Spiralia</taxon>
        <taxon>Lophotrochozoa</taxon>
        <taxon>Mollusca</taxon>
        <taxon>Gastropoda</taxon>
        <taxon>Heterobranchia</taxon>
        <taxon>Euthyneura</taxon>
        <taxon>Panpulmonata</taxon>
        <taxon>Hygrophila</taxon>
        <taxon>Lymnaeoidea</taxon>
        <taxon>Planorbidae</taxon>
        <taxon>Biomphalaria</taxon>
    </lineage>
</organism>
<evidence type="ECO:0000313" key="2">
    <source>
        <dbReference type="Proteomes" id="UP001233172"/>
    </source>
</evidence>
<feature type="non-terminal residue" evidence="1">
    <location>
        <position position="1"/>
    </location>
</feature>
<sequence length="59" mass="6598">LCSSAVLSIEKELASALDYEDLINQFSQRNAREEDFCERQGNHEASRSSIASVLVHLCN</sequence>
<comment type="caution">
    <text evidence="1">The sequence shown here is derived from an EMBL/GenBank/DDBJ whole genome shotgun (WGS) entry which is preliminary data.</text>
</comment>
<dbReference type="EMBL" id="JASAOG010000013">
    <property type="protein sequence ID" value="KAK0065662.1"/>
    <property type="molecule type" value="Genomic_DNA"/>
</dbReference>
<reference evidence="1" key="1">
    <citation type="journal article" date="2023" name="PLoS Negl. Trop. Dis.">
        <title>A genome sequence for Biomphalaria pfeifferi, the major vector snail for the human-infecting parasite Schistosoma mansoni.</title>
        <authorList>
            <person name="Bu L."/>
            <person name="Lu L."/>
            <person name="Laidemitt M.R."/>
            <person name="Zhang S.M."/>
            <person name="Mutuku M."/>
            <person name="Mkoji G."/>
            <person name="Steinauer M."/>
            <person name="Loker E.S."/>
        </authorList>
    </citation>
    <scope>NUCLEOTIDE SEQUENCE</scope>
    <source>
        <strain evidence="1">KasaAsao</strain>
    </source>
</reference>
<keyword evidence="2" id="KW-1185">Reference proteome</keyword>